<dbReference type="Proteomes" id="UP000784294">
    <property type="component" value="Unassembled WGS sequence"/>
</dbReference>
<organism evidence="1 2">
    <name type="scientific">Protopolystoma xenopodis</name>
    <dbReference type="NCBI Taxonomy" id="117903"/>
    <lineage>
        <taxon>Eukaryota</taxon>
        <taxon>Metazoa</taxon>
        <taxon>Spiralia</taxon>
        <taxon>Lophotrochozoa</taxon>
        <taxon>Platyhelminthes</taxon>
        <taxon>Monogenea</taxon>
        <taxon>Polyopisthocotylea</taxon>
        <taxon>Polystomatidea</taxon>
        <taxon>Polystomatidae</taxon>
        <taxon>Protopolystoma</taxon>
    </lineage>
</organism>
<reference evidence="1" key="1">
    <citation type="submission" date="2018-11" db="EMBL/GenBank/DDBJ databases">
        <authorList>
            <consortium name="Pathogen Informatics"/>
        </authorList>
    </citation>
    <scope>NUCLEOTIDE SEQUENCE</scope>
</reference>
<dbReference type="EMBL" id="CAAALY010001713">
    <property type="protein sequence ID" value="VEL07431.1"/>
    <property type="molecule type" value="Genomic_DNA"/>
</dbReference>
<proteinExistence type="predicted"/>
<comment type="caution">
    <text evidence="1">The sequence shown here is derived from an EMBL/GenBank/DDBJ whole genome shotgun (WGS) entry which is preliminary data.</text>
</comment>
<evidence type="ECO:0000313" key="1">
    <source>
        <dbReference type="EMBL" id="VEL07431.1"/>
    </source>
</evidence>
<protein>
    <submittedName>
        <fullName evidence="1">Uncharacterized protein</fullName>
    </submittedName>
</protein>
<keyword evidence="2" id="KW-1185">Reference proteome</keyword>
<sequence length="86" mass="10020">MPPANLWRIWNGLLPQLDTTRAEAKVIRDGYYIGSLFNQFLTVLSRLKLRYLVWRTRHGDASRAPLTISRSKSAHEIRFTYSSSPR</sequence>
<dbReference type="OrthoDB" id="6285788at2759"/>
<accession>A0A448WB54</accession>
<dbReference type="AlphaFoldDB" id="A0A448WB54"/>
<evidence type="ECO:0000313" key="2">
    <source>
        <dbReference type="Proteomes" id="UP000784294"/>
    </source>
</evidence>
<gene>
    <name evidence="1" type="ORF">PXEA_LOCUS871</name>
</gene>
<name>A0A448WB54_9PLAT</name>